<dbReference type="Gene3D" id="2.40.70.10">
    <property type="entry name" value="Acid Proteases"/>
    <property type="match status" value="1"/>
</dbReference>
<name>A0A8T0EME2_ARGBR</name>
<dbReference type="SUPFAM" id="SSF47353">
    <property type="entry name" value="Retrovirus capsid dimerization domain-like"/>
    <property type="match status" value="1"/>
</dbReference>
<evidence type="ECO:0000256" key="1">
    <source>
        <dbReference type="SAM" id="MobiDB-lite"/>
    </source>
</evidence>
<reference evidence="2" key="1">
    <citation type="journal article" date="2020" name="bioRxiv">
        <title>Chromosome-level reference genome of the European wasp spider Argiope bruennichi: a resource for studies on range expansion and evolutionary adaptation.</title>
        <authorList>
            <person name="Sheffer M.M."/>
            <person name="Hoppe A."/>
            <person name="Krehenwinkel H."/>
            <person name="Uhl G."/>
            <person name="Kuss A.W."/>
            <person name="Jensen L."/>
            <person name="Jensen C."/>
            <person name="Gillespie R.G."/>
            <person name="Hoff K.J."/>
            <person name="Prost S."/>
        </authorList>
    </citation>
    <scope>NUCLEOTIDE SEQUENCE</scope>
</reference>
<dbReference type="PANTHER" id="PTHR46888:SF1">
    <property type="entry name" value="RIBONUCLEASE H"/>
    <property type="match status" value="1"/>
</dbReference>
<dbReference type="CDD" id="cd00303">
    <property type="entry name" value="retropepsin_like"/>
    <property type="match status" value="1"/>
</dbReference>
<evidence type="ECO:0000313" key="3">
    <source>
        <dbReference type="Proteomes" id="UP000807504"/>
    </source>
</evidence>
<keyword evidence="3" id="KW-1185">Reference proteome</keyword>
<dbReference type="AlphaFoldDB" id="A0A8T0EME2"/>
<protein>
    <recommendedName>
        <fullName evidence="4">Peptidase A2 domain-containing protein</fullName>
    </recommendedName>
</protein>
<feature type="region of interest" description="Disordered" evidence="1">
    <location>
        <begin position="208"/>
        <end position="227"/>
    </location>
</feature>
<evidence type="ECO:0008006" key="4">
    <source>
        <dbReference type="Google" id="ProtNLM"/>
    </source>
</evidence>
<dbReference type="InterPro" id="IPR021109">
    <property type="entry name" value="Peptidase_aspartic_dom_sf"/>
</dbReference>
<proteinExistence type="predicted"/>
<dbReference type="Proteomes" id="UP000807504">
    <property type="component" value="Unassembled WGS sequence"/>
</dbReference>
<reference evidence="2" key="2">
    <citation type="submission" date="2020-06" db="EMBL/GenBank/DDBJ databases">
        <authorList>
            <person name="Sheffer M."/>
        </authorList>
    </citation>
    <scope>NUCLEOTIDE SEQUENCE</scope>
</reference>
<accession>A0A8T0EME2</accession>
<feature type="compositionally biased region" description="Polar residues" evidence="1">
    <location>
        <begin position="208"/>
        <end position="220"/>
    </location>
</feature>
<evidence type="ECO:0000313" key="2">
    <source>
        <dbReference type="EMBL" id="KAF8776907.1"/>
    </source>
</evidence>
<comment type="caution">
    <text evidence="2">The sequence shown here is derived from an EMBL/GenBank/DDBJ whole genome shotgun (WGS) entry which is preliminary data.</text>
</comment>
<organism evidence="2 3">
    <name type="scientific">Argiope bruennichi</name>
    <name type="common">Wasp spider</name>
    <name type="synonym">Aranea bruennichi</name>
    <dbReference type="NCBI Taxonomy" id="94029"/>
    <lineage>
        <taxon>Eukaryota</taxon>
        <taxon>Metazoa</taxon>
        <taxon>Ecdysozoa</taxon>
        <taxon>Arthropoda</taxon>
        <taxon>Chelicerata</taxon>
        <taxon>Arachnida</taxon>
        <taxon>Araneae</taxon>
        <taxon>Araneomorphae</taxon>
        <taxon>Entelegynae</taxon>
        <taxon>Araneoidea</taxon>
        <taxon>Araneidae</taxon>
        <taxon>Argiope</taxon>
    </lineage>
</organism>
<gene>
    <name evidence="2" type="ORF">HNY73_013844</name>
</gene>
<dbReference type="EMBL" id="JABXBU010002072">
    <property type="protein sequence ID" value="KAF8776907.1"/>
    <property type="molecule type" value="Genomic_DNA"/>
</dbReference>
<sequence>MTERLERGERERVPDEKERIERDRAYELEKLRLQVESQKLEQTSGWGHDHILKSIRMSMKILKIDKQNWIAHLLGLLPYSVAQHIAREPEQKAYNFDHIRSMLLQRFNLSAERMRQLFVTHKKKSESTWKDFHFELRSYFEAWLVDLSITKIEELKDLMILDQMKKRVLPEVKNHFIDVWCECVTPNDLVEKLDSYDNLLSGLPLIPSQSKRNPGVPSQSRQDHSYKDRPPLACYGCGAPAVVKAKCAECDPTVQGDSTQPPTLHRMNFHSISMESQPSNIIEITICGSQAAVCADTGDTHSVAREKIYHFLKNNGRRFENSTVDMALADGHVQKTDIFTTTVDIGVAGKVIPTKLIILKNSKGNRTLLGTDFLRATSIVLDLQKGDPRFEK</sequence>
<dbReference type="PANTHER" id="PTHR46888">
    <property type="entry name" value="ZINC KNUCKLE DOMAINCONTAINING PROTEIN-RELATED"/>
    <property type="match status" value="1"/>
</dbReference>